<dbReference type="GO" id="GO:0030170">
    <property type="term" value="F:pyridoxal phosphate binding"/>
    <property type="evidence" value="ECO:0007669"/>
    <property type="project" value="UniProtKB-UniRule"/>
</dbReference>
<dbReference type="SUPFAM" id="SSF53623">
    <property type="entry name" value="MurD-like peptide ligases, catalytic domain"/>
    <property type="match status" value="1"/>
</dbReference>
<dbReference type="InterPro" id="IPR000821">
    <property type="entry name" value="Ala_racemase"/>
</dbReference>
<evidence type="ECO:0000256" key="4">
    <source>
        <dbReference type="ARBA" id="ARBA00023235"/>
    </source>
</evidence>
<evidence type="ECO:0000256" key="7">
    <source>
        <dbReference type="PIRSR" id="PIRSR600821-52"/>
    </source>
</evidence>
<evidence type="ECO:0000313" key="10">
    <source>
        <dbReference type="Proteomes" id="UP000236454"/>
    </source>
</evidence>
<comment type="similarity">
    <text evidence="5">Belongs to the alanine racemase family.</text>
</comment>
<comment type="catalytic activity">
    <reaction evidence="1 5">
        <text>L-alanine = D-alanine</text>
        <dbReference type="Rhea" id="RHEA:20249"/>
        <dbReference type="ChEBI" id="CHEBI:57416"/>
        <dbReference type="ChEBI" id="CHEBI:57972"/>
        <dbReference type="EC" id="5.1.1.1"/>
    </reaction>
</comment>
<keyword evidence="3 5" id="KW-0663">Pyridoxal phosphate</keyword>
<dbReference type="InterPro" id="IPR036615">
    <property type="entry name" value="Mur_ligase_C_dom_sf"/>
</dbReference>
<dbReference type="AlphaFoldDB" id="A0A1I6ZRD3"/>
<comment type="cofactor">
    <cofactor evidence="2 5 6">
        <name>pyridoxal 5'-phosphate</name>
        <dbReference type="ChEBI" id="CHEBI:597326"/>
    </cofactor>
</comment>
<dbReference type="SUPFAM" id="SSF63418">
    <property type="entry name" value="MurE/MurF N-terminal domain"/>
    <property type="match status" value="1"/>
</dbReference>
<evidence type="ECO:0000256" key="1">
    <source>
        <dbReference type="ARBA" id="ARBA00000316"/>
    </source>
</evidence>
<proteinExistence type="inferred from homology"/>
<dbReference type="Pfam" id="PF08245">
    <property type="entry name" value="Mur_ligase_M"/>
    <property type="match status" value="1"/>
</dbReference>
<dbReference type="GO" id="GO:0005829">
    <property type="term" value="C:cytosol"/>
    <property type="evidence" value="ECO:0007669"/>
    <property type="project" value="TreeGrafter"/>
</dbReference>
<dbReference type="Pfam" id="PF01168">
    <property type="entry name" value="Ala_racemase_N"/>
    <property type="match status" value="1"/>
</dbReference>
<dbReference type="SUPFAM" id="SSF50621">
    <property type="entry name" value="Alanine racemase C-terminal domain-like"/>
    <property type="match status" value="1"/>
</dbReference>
<name>A0A1I6ZRD3_9FLAO</name>
<dbReference type="SUPFAM" id="SSF53244">
    <property type="entry name" value="MurD-like peptide ligases, peptide-binding domain"/>
    <property type="match status" value="1"/>
</dbReference>
<dbReference type="PANTHER" id="PTHR30511:SF0">
    <property type="entry name" value="ALANINE RACEMASE, CATABOLIC-RELATED"/>
    <property type="match status" value="1"/>
</dbReference>
<dbReference type="Gene3D" id="3.20.20.10">
    <property type="entry name" value="Alanine racemase"/>
    <property type="match status" value="1"/>
</dbReference>
<dbReference type="RefSeq" id="WP_090247933.1">
    <property type="nucleotide sequence ID" value="NZ_FPAS01000002.1"/>
</dbReference>
<comment type="function">
    <text evidence="5">Catalyzes the interconversion of L-alanine and D-alanine. May also act on other amino acids.</text>
</comment>
<evidence type="ECO:0000256" key="6">
    <source>
        <dbReference type="PIRSR" id="PIRSR600821-50"/>
    </source>
</evidence>
<dbReference type="CDD" id="cd00430">
    <property type="entry name" value="PLPDE_III_AR"/>
    <property type="match status" value="1"/>
</dbReference>
<dbReference type="Pfam" id="PF00842">
    <property type="entry name" value="Ala_racemase_C"/>
    <property type="match status" value="1"/>
</dbReference>
<dbReference type="EMBL" id="FPAS01000002">
    <property type="protein sequence ID" value="SFT65283.1"/>
    <property type="molecule type" value="Genomic_DNA"/>
</dbReference>
<dbReference type="Proteomes" id="UP000236454">
    <property type="component" value="Unassembled WGS sequence"/>
</dbReference>
<dbReference type="Gene3D" id="2.40.37.10">
    <property type="entry name" value="Lyase, Ornithine Decarboxylase, Chain A, domain 1"/>
    <property type="match status" value="1"/>
</dbReference>
<dbReference type="FunFam" id="3.20.20.10:FF:000002">
    <property type="entry name" value="Alanine racemase"/>
    <property type="match status" value="1"/>
</dbReference>
<dbReference type="GO" id="GO:0005524">
    <property type="term" value="F:ATP binding"/>
    <property type="evidence" value="ECO:0007669"/>
    <property type="project" value="InterPro"/>
</dbReference>
<dbReference type="InterPro" id="IPR029066">
    <property type="entry name" value="PLP-binding_barrel"/>
</dbReference>
<dbReference type="InterPro" id="IPR001608">
    <property type="entry name" value="Ala_racemase_N"/>
</dbReference>
<organism evidence="9 10">
    <name type="scientific">Lishizhenia tianjinensis</name>
    <dbReference type="NCBI Taxonomy" id="477690"/>
    <lineage>
        <taxon>Bacteria</taxon>
        <taxon>Pseudomonadati</taxon>
        <taxon>Bacteroidota</taxon>
        <taxon>Flavobacteriia</taxon>
        <taxon>Flavobacteriales</taxon>
        <taxon>Crocinitomicaceae</taxon>
        <taxon>Lishizhenia</taxon>
    </lineage>
</organism>
<dbReference type="NCBIfam" id="TIGR00492">
    <property type="entry name" value="alr"/>
    <property type="match status" value="1"/>
</dbReference>
<dbReference type="HAMAP" id="MF_01201">
    <property type="entry name" value="Ala_racemase"/>
    <property type="match status" value="1"/>
</dbReference>
<dbReference type="STRING" id="477690.SAMN05216474_1566"/>
<feature type="active site" description="Proton acceptor; specific for L-alanine" evidence="5">
    <location>
        <position position="653"/>
    </location>
</feature>
<dbReference type="SMART" id="SM01005">
    <property type="entry name" value="Ala_racemase_C"/>
    <property type="match status" value="1"/>
</dbReference>
<keyword evidence="10" id="KW-1185">Reference proteome</keyword>
<protein>
    <recommendedName>
        <fullName evidence="5">Alanine racemase</fullName>
        <ecNumber evidence="5">5.1.1.1</ecNumber>
    </recommendedName>
</protein>
<keyword evidence="9" id="KW-0436">Ligase</keyword>
<sequence>MNLNYTYADLADLLDAEQTQPYKGEIKAVAYDTRKIYHAEALAFFALHSEKDNGHKYVLDAYEKGVRCFVVDERVELPDDACVLTVEDTLEALQQLAKKHREQFAYPVVAITGSYGKTMAKEWLYSLLKDDYQIVRSPKSYNSQIGVALSLLEMSHEHNLAIIEVGISEPDEMEILEDIVDPTLGIFTGIGAAHQENFESEKQHVKEKLKLFKHSNFVFAQEEYASPFRRAKINVEYPSTPAKELAKLAATPFKSTLENCLECALFLGRQPEDMEPILKQLPTVASRMEILIGKKDNVLINDTYSLDLHALEQAVNYLLSLKEKSQKIAVIDLTLSSEEEQRKIEQFIANYPIDKVYYIREEILPETLDLVENAAILFKAKRKSFIKKEIENFKEKKHDTWLEIDQSAILENINHFRSKLHPNTKLLCMVKASSYGSGDVKMAHLMESAGVDYLGVAYADEGVDLRKAGIQSPIMVMNASESAFQEIIKNELEPAIFDIPQLEAFIGSLIRFKKTNFPIHIKVETGMNRLGFSEDDLDDLFELLQAQPEVNVKSVYSHLASSDHPSSTFNHKQAKRFAQYKEVFTEKLGGGLDFHLLNSSGILNFPEYQYSMVRLGIGMYGYIEKQPGLKASLAWYTRISQIKIIQKGDTVGYGQNFTAEKEMHIATLPIGYSDGIHRVLGNGKGEFFLQGKKVHTVGNICMDMCMIDVSDIPCQKGDLVEIIGANNTIFDLAKASGTIVYELMTSISKRVERIYLQN</sequence>
<dbReference type="EC" id="5.1.1.1" evidence="5"/>
<dbReference type="SUPFAM" id="SSF51419">
    <property type="entry name" value="PLP-binding barrel"/>
    <property type="match status" value="1"/>
</dbReference>
<dbReference type="InterPro" id="IPR036565">
    <property type="entry name" value="Mur-like_cat_sf"/>
</dbReference>
<reference evidence="9 10" key="1">
    <citation type="submission" date="2016-10" db="EMBL/GenBank/DDBJ databases">
        <authorList>
            <person name="de Groot N.N."/>
        </authorList>
    </citation>
    <scope>NUCLEOTIDE SEQUENCE [LARGE SCALE GENOMIC DNA]</scope>
    <source>
        <strain evidence="9 10">CGMCC 1.7005</strain>
    </source>
</reference>
<evidence type="ECO:0000256" key="2">
    <source>
        <dbReference type="ARBA" id="ARBA00001933"/>
    </source>
</evidence>
<dbReference type="OrthoDB" id="9801978at2"/>
<evidence type="ECO:0000259" key="8">
    <source>
        <dbReference type="SMART" id="SM01005"/>
    </source>
</evidence>
<feature type="binding site" evidence="5 7">
    <location>
        <position position="702"/>
    </location>
    <ligand>
        <name>substrate</name>
    </ligand>
</feature>
<dbReference type="InterPro" id="IPR009006">
    <property type="entry name" value="Ala_racemase/Decarboxylase_C"/>
</dbReference>
<dbReference type="InterPro" id="IPR011079">
    <property type="entry name" value="Ala_racemase_C"/>
</dbReference>
<dbReference type="PANTHER" id="PTHR30511">
    <property type="entry name" value="ALANINE RACEMASE"/>
    <property type="match status" value="1"/>
</dbReference>
<dbReference type="PRINTS" id="PR00992">
    <property type="entry name" value="ALARACEMASE"/>
</dbReference>
<accession>A0A1I6ZRD3</accession>
<gene>
    <name evidence="9" type="ORF">SAMN05216474_1566</name>
</gene>
<feature type="domain" description="Alanine racemase C-terminal" evidence="8">
    <location>
        <begin position="632"/>
        <end position="756"/>
    </location>
</feature>
<dbReference type="Gene3D" id="3.40.1190.10">
    <property type="entry name" value="Mur-like, catalytic domain"/>
    <property type="match status" value="1"/>
</dbReference>
<feature type="active site" description="Proton acceptor; specific for D-alanine" evidence="5">
    <location>
        <position position="431"/>
    </location>
</feature>
<comment type="pathway">
    <text evidence="5">Amino-acid biosynthesis; D-alanine biosynthesis; D-alanine from L-alanine: step 1/1.</text>
</comment>
<feature type="modified residue" description="N6-(pyridoxal phosphate)lysine" evidence="5 6">
    <location>
        <position position="431"/>
    </location>
</feature>
<keyword evidence="4 5" id="KW-0413">Isomerase</keyword>
<evidence type="ECO:0000313" key="9">
    <source>
        <dbReference type="EMBL" id="SFT65283.1"/>
    </source>
</evidence>
<dbReference type="GO" id="GO:0016881">
    <property type="term" value="F:acid-amino acid ligase activity"/>
    <property type="evidence" value="ECO:0007669"/>
    <property type="project" value="InterPro"/>
</dbReference>
<dbReference type="UniPathway" id="UPA00042">
    <property type="reaction ID" value="UER00497"/>
</dbReference>
<dbReference type="GO" id="GO:0008784">
    <property type="term" value="F:alanine racemase activity"/>
    <property type="evidence" value="ECO:0007669"/>
    <property type="project" value="UniProtKB-UniRule"/>
</dbReference>
<evidence type="ECO:0000256" key="5">
    <source>
        <dbReference type="HAMAP-Rule" id="MF_01201"/>
    </source>
</evidence>
<dbReference type="InterPro" id="IPR035911">
    <property type="entry name" value="MurE/MurF_N"/>
</dbReference>
<dbReference type="GO" id="GO:0030632">
    <property type="term" value="P:D-alanine biosynthetic process"/>
    <property type="evidence" value="ECO:0007669"/>
    <property type="project" value="UniProtKB-UniRule"/>
</dbReference>
<feature type="binding site" evidence="5 7">
    <location>
        <position position="529"/>
    </location>
    <ligand>
        <name>substrate</name>
    </ligand>
</feature>
<evidence type="ECO:0000256" key="3">
    <source>
        <dbReference type="ARBA" id="ARBA00022898"/>
    </source>
</evidence>
<dbReference type="InterPro" id="IPR013221">
    <property type="entry name" value="Mur_ligase_cen"/>
</dbReference>
<dbReference type="Gene3D" id="3.40.1390.10">
    <property type="entry name" value="MurE/MurF, N-terminal domain"/>
    <property type="match status" value="1"/>
</dbReference>